<evidence type="ECO:0000313" key="2">
    <source>
        <dbReference type="Proteomes" id="UP000501690"/>
    </source>
</evidence>
<accession>A0A4D6L6R9</accession>
<organism evidence="1 2">
    <name type="scientific">Vigna unguiculata</name>
    <name type="common">Cowpea</name>
    <dbReference type="NCBI Taxonomy" id="3917"/>
    <lineage>
        <taxon>Eukaryota</taxon>
        <taxon>Viridiplantae</taxon>
        <taxon>Streptophyta</taxon>
        <taxon>Embryophyta</taxon>
        <taxon>Tracheophyta</taxon>
        <taxon>Spermatophyta</taxon>
        <taxon>Magnoliopsida</taxon>
        <taxon>eudicotyledons</taxon>
        <taxon>Gunneridae</taxon>
        <taxon>Pentapetalae</taxon>
        <taxon>rosids</taxon>
        <taxon>fabids</taxon>
        <taxon>Fabales</taxon>
        <taxon>Fabaceae</taxon>
        <taxon>Papilionoideae</taxon>
        <taxon>50 kb inversion clade</taxon>
        <taxon>NPAAA clade</taxon>
        <taxon>indigoferoid/millettioid clade</taxon>
        <taxon>Phaseoleae</taxon>
        <taxon>Vigna</taxon>
    </lineage>
</organism>
<dbReference type="Proteomes" id="UP000501690">
    <property type="component" value="Linkage Group LG2"/>
</dbReference>
<gene>
    <name evidence="1" type="ORF">DEO72_LG2g4485</name>
</gene>
<dbReference type="OrthoDB" id="783687at2759"/>
<name>A0A4D6L6R9_VIGUN</name>
<dbReference type="AlphaFoldDB" id="A0A4D6L6R9"/>
<sequence length="215" mass="24371">MPVRGSSWITLKFRGVLDVVRATKFQSGYVGLQRNRTIVSAAKPETVHWMHPNMQFYSTNSNNTSTNSKGIKDEKVESEPAAPAHSFKSFAFSYWLRWVLGTTLSILLPFWKPYWEKLQRIEGEAEFVIEEAEAVAKVVEKVANVAEKVSEDISEMLPEDGKLRKVTLVVEHASKEAAHDAQLTQQFIHKVEELKNDLDGIEAFVEPVIDKIVKI</sequence>
<reference evidence="1 2" key="1">
    <citation type="submission" date="2019-04" db="EMBL/GenBank/DDBJ databases">
        <title>An improved genome assembly and genetic linkage map for asparagus bean, Vigna unguiculata ssp. sesquipedialis.</title>
        <authorList>
            <person name="Xia Q."/>
            <person name="Zhang R."/>
            <person name="Dong Y."/>
        </authorList>
    </citation>
    <scope>NUCLEOTIDE SEQUENCE [LARGE SCALE GENOMIC DNA]</scope>
    <source>
        <tissue evidence="1">Leaf</tissue>
    </source>
</reference>
<protein>
    <submittedName>
        <fullName evidence="1">Uncharacterized protein</fullName>
    </submittedName>
</protein>
<dbReference type="Gramene" id="Vigun03g128500.1.v1.2">
    <property type="protein sequence ID" value="Vigun03g128500.1.v1.2"/>
    <property type="gene ID" value="Vigun03g128500.v1.2"/>
</dbReference>
<dbReference type="PANTHER" id="PTHR33735:SF10">
    <property type="entry name" value="EXPRESSED PROTEIN"/>
    <property type="match status" value="1"/>
</dbReference>
<proteinExistence type="predicted"/>
<evidence type="ECO:0000313" key="1">
    <source>
        <dbReference type="EMBL" id="QCD84135.1"/>
    </source>
</evidence>
<keyword evidence="2" id="KW-1185">Reference proteome</keyword>
<dbReference type="EMBL" id="CP039346">
    <property type="protein sequence ID" value="QCD84135.1"/>
    <property type="molecule type" value="Genomic_DNA"/>
</dbReference>
<dbReference type="PANTHER" id="PTHR33735">
    <property type="entry name" value="EXPRESSED PROTEIN"/>
    <property type="match status" value="1"/>
</dbReference>